<evidence type="ECO:0000256" key="5">
    <source>
        <dbReference type="ARBA" id="ARBA00022612"/>
    </source>
</evidence>
<dbReference type="InterPro" id="IPR020991">
    <property type="entry name" value="Connector_podovirus"/>
</dbReference>
<proteinExistence type="predicted"/>
<evidence type="ECO:0000256" key="9">
    <source>
        <dbReference type="ARBA" id="ARBA00023219"/>
    </source>
</evidence>
<evidence type="ECO:0000256" key="6">
    <source>
        <dbReference type="ARBA" id="ARBA00022844"/>
    </source>
</evidence>
<evidence type="ECO:0000256" key="4">
    <source>
        <dbReference type="ARBA" id="ARBA00022595"/>
    </source>
</evidence>
<organism evidence="11">
    <name type="scientific">Podoviridae sp. ctx0K11</name>
    <dbReference type="NCBI Taxonomy" id="2825287"/>
    <lineage>
        <taxon>Viruses</taxon>
        <taxon>Duplodnaviria</taxon>
        <taxon>Heunggongvirae</taxon>
        <taxon>Uroviricota</taxon>
        <taxon>Caudoviricetes</taxon>
    </lineage>
</organism>
<reference evidence="11" key="1">
    <citation type="journal article" date="2021" name="Proc. Natl. Acad. Sci. U.S.A.">
        <title>A Catalog of Tens of Thousands of Viruses from Human Metagenomes Reveals Hidden Associations with Chronic Diseases.</title>
        <authorList>
            <person name="Tisza M.J."/>
            <person name="Buck C.B."/>
        </authorList>
    </citation>
    <scope>NUCLEOTIDE SEQUENCE</scope>
    <source>
        <strain evidence="11">Ctx0K11</strain>
    </source>
</reference>
<dbReference type="Pfam" id="PF12236">
    <property type="entry name" value="Head-tail_con"/>
    <property type="match status" value="1"/>
</dbReference>
<dbReference type="GO" id="GO:0044423">
    <property type="term" value="C:virion component"/>
    <property type="evidence" value="ECO:0007669"/>
    <property type="project" value="UniProtKB-KW"/>
</dbReference>
<evidence type="ECO:0000256" key="1">
    <source>
        <dbReference type="ARBA" id="ARBA00003421"/>
    </source>
</evidence>
<keyword evidence="10" id="KW-1160">Virus entry into host cell</keyword>
<evidence type="ECO:0000256" key="2">
    <source>
        <dbReference type="ARBA" id="ARBA00004328"/>
    </source>
</evidence>
<name>A0A8S5QGF3_9CAUD</name>
<evidence type="ECO:0000313" key="11">
    <source>
        <dbReference type="EMBL" id="DAE17628.1"/>
    </source>
</evidence>
<dbReference type="EMBL" id="BK015643">
    <property type="protein sequence ID" value="DAE17628.1"/>
    <property type="molecule type" value="Genomic_DNA"/>
</dbReference>
<evidence type="ECO:0000256" key="8">
    <source>
        <dbReference type="ARBA" id="ARBA00023009"/>
    </source>
</evidence>
<keyword evidence="7" id="KW-0118">Viral capsid assembly</keyword>
<evidence type="ECO:0000256" key="3">
    <source>
        <dbReference type="ARBA" id="ARBA00022470"/>
    </source>
</evidence>
<comment type="subcellular location">
    <subcellularLocation>
        <location evidence="2">Virion</location>
    </subcellularLocation>
</comment>
<keyword evidence="5" id="KW-1188">Viral release from host cell</keyword>
<evidence type="ECO:0000256" key="10">
    <source>
        <dbReference type="ARBA" id="ARBA00023296"/>
    </source>
</evidence>
<keyword evidence="6" id="KW-0946">Virion</keyword>
<keyword evidence="9" id="KW-0231">Viral genome packaging</keyword>
<keyword evidence="4" id="KW-1162">Viral penetration into host cytoplasm</keyword>
<accession>A0A8S5QGF3</accession>
<keyword evidence="3" id="KW-1244">Viral short tail ejection system</keyword>
<dbReference type="GO" id="GO:0099002">
    <property type="term" value="P:symbiont genome ejection through host cell envelope, short tail mechanism"/>
    <property type="evidence" value="ECO:0007669"/>
    <property type="project" value="UniProtKB-KW"/>
</dbReference>
<protein>
    <submittedName>
        <fullName evidence="11">Head to tail connecting protein</fullName>
    </submittedName>
</protein>
<keyword evidence="8" id="KW-1171">Viral genome ejection through host cell envelope</keyword>
<sequence length="547" mass="62112">MDKLEIRQQLNRINASLEKEYKEWEPSWKRIAELSRSFRGKFENEKNKEFLRRSDDVIDNVLNDCADTLAAGLQSGLTNPTTRWFKFSLADTDLLNWKPVKTWLYDVENIILTILNKSNFYKLTPTVYKEMGLFGQPCLLHEESPATISRFYAFTVGEYMLATNNELAVDTCFRRFSMTIHQLAAAFGLENLPTTLQNDYRNGRIANEYNVIHAILPNFMLNRGKMDNKNKPYMSLYYLPDYSASESILRISGYDRFPILAPRWETVSTETYGISPAMHGLGLTKSLQKWHKTRHLGVDLVTRPPMNVPAKMYEDGATPDLLPGGINIYDERTGPQSVTPTFNVNFDLNNLNLTIADTKENIRTSMFYRLFNAILSVDKRMTATEVDKISSEQMVQLGPVLTNIINEFLSPCLMRVYDNAFKLGAIPPPPPELEGQSLEIEYVSMLAQAQKAVELSASMDFVQFVGAVAQYNPKAINKLDYNELIDDYVDKRGVNPKIIRSTEEVNKMEQAEQAKADQQAMMQQALEGAKTLNEIAPGSLANMGGMQ</sequence>
<comment type="function">
    <text evidence="1">Forms the portal vertex of the capsid. This portal plays critical roles in head assembly, genome packaging, neck/tail attachment, and genome ejection. The portal protein multimerizes as a single ring-shaped homododecamer arranged around a central channel.</text>
</comment>
<evidence type="ECO:0000256" key="7">
    <source>
        <dbReference type="ARBA" id="ARBA00022950"/>
    </source>
</evidence>